<feature type="signal peptide" evidence="2">
    <location>
        <begin position="1"/>
        <end position="20"/>
    </location>
</feature>
<evidence type="ECO:0000256" key="1">
    <source>
        <dbReference type="SAM" id="MobiDB-lite"/>
    </source>
</evidence>
<comment type="caution">
    <text evidence="3">The sequence shown here is derived from an EMBL/GenBank/DDBJ whole genome shotgun (WGS) entry which is preliminary data.</text>
</comment>
<evidence type="ECO:0000256" key="2">
    <source>
        <dbReference type="SAM" id="SignalP"/>
    </source>
</evidence>
<reference evidence="4" key="1">
    <citation type="journal article" date="2019" name="Int. J. Syst. Evol. Microbiol.">
        <title>The Global Catalogue of Microorganisms (GCM) 10K type strain sequencing project: providing services to taxonomists for standard genome sequencing and annotation.</title>
        <authorList>
            <consortium name="The Broad Institute Genomics Platform"/>
            <consortium name="The Broad Institute Genome Sequencing Center for Infectious Disease"/>
            <person name="Wu L."/>
            <person name="Ma J."/>
        </authorList>
    </citation>
    <scope>NUCLEOTIDE SEQUENCE [LARGE SCALE GENOMIC DNA]</scope>
    <source>
        <strain evidence="4">JCM 32105</strain>
    </source>
</reference>
<proteinExistence type="predicted"/>
<feature type="region of interest" description="Disordered" evidence="1">
    <location>
        <begin position="28"/>
        <end position="48"/>
    </location>
</feature>
<dbReference type="Gene3D" id="1.10.760.10">
    <property type="entry name" value="Cytochrome c-like domain"/>
    <property type="match status" value="1"/>
</dbReference>
<dbReference type="InterPro" id="IPR036909">
    <property type="entry name" value="Cyt_c-like_dom_sf"/>
</dbReference>
<evidence type="ECO:0000313" key="3">
    <source>
        <dbReference type="EMBL" id="GAA4463880.1"/>
    </source>
</evidence>
<dbReference type="Proteomes" id="UP001500067">
    <property type="component" value="Unassembled WGS sequence"/>
</dbReference>
<keyword evidence="2" id="KW-0732">Signal</keyword>
<accession>A0ABP8ND55</accession>
<protein>
    <submittedName>
        <fullName evidence="3">Uncharacterized protein</fullName>
    </submittedName>
</protein>
<organism evidence="3 4">
    <name type="scientific">Nemorincola caseinilytica</name>
    <dbReference type="NCBI Taxonomy" id="2054315"/>
    <lineage>
        <taxon>Bacteria</taxon>
        <taxon>Pseudomonadati</taxon>
        <taxon>Bacteroidota</taxon>
        <taxon>Chitinophagia</taxon>
        <taxon>Chitinophagales</taxon>
        <taxon>Chitinophagaceae</taxon>
        <taxon>Nemorincola</taxon>
    </lineage>
</organism>
<feature type="compositionally biased region" description="Polar residues" evidence="1">
    <location>
        <begin position="38"/>
        <end position="48"/>
    </location>
</feature>
<dbReference type="EMBL" id="BAABFA010000009">
    <property type="protein sequence ID" value="GAA4463880.1"/>
    <property type="molecule type" value="Genomic_DNA"/>
</dbReference>
<dbReference type="SUPFAM" id="SSF46626">
    <property type="entry name" value="Cytochrome c"/>
    <property type="match status" value="1"/>
</dbReference>
<name>A0ABP8ND55_9BACT</name>
<evidence type="ECO:0000313" key="4">
    <source>
        <dbReference type="Proteomes" id="UP001500067"/>
    </source>
</evidence>
<sequence>MRARTYLLIALCGLLPLADACTRNGQADVPAPEERVNKTTPQHTFSQKGSVRQMTIWPEEVAMPDGPGKTEFTSYCGICHSLRYVTEQPDFPRKTWEAEVQKMVEKYGAPIDSATCTKIVDYLMTVKGQK</sequence>
<feature type="chain" id="PRO_5045158783" evidence="2">
    <location>
        <begin position="21"/>
        <end position="130"/>
    </location>
</feature>
<keyword evidence="4" id="KW-1185">Reference proteome</keyword>
<gene>
    <name evidence="3" type="ORF">GCM10023093_13170</name>
</gene>